<dbReference type="PANTHER" id="PTHR32347">
    <property type="entry name" value="EFFLUX SYSTEM COMPONENT YKNX-RELATED"/>
    <property type="match status" value="1"/>
</dbReference>
<organism evidence="6 7">
    <name type="scientific">Blastopirellula marina</name>
    <dbReference type="NCBI Taxonomy" id="124"/>
    <lineage>
        <taxon>Bacteria</taxon>
        <taxon>Pseudomonadati</taxon>
        <taxon>Planctomycetota</taxon>
        <taxon>Planctomycetia</taxon>
        <taxon>Pirellulales</taxon>
        <taxon>Pirellulaceae</taxon>
        <taxon>Blastopirellula</taxon>
    </lineage>
</organism>
<dbReference type="Gene3D" id="2.40.30.170">
    <property type="match status" value="1"/>
</dbReference>
<evidence type="ECO:0000256" key="2">
    <source>
        <dbReference type="ARBA" id="ARBA00023054"/>
    </source>
</evidence>
<dbReference type="InterPro" id="IPR050465">
    <property type="entry name" value="UPF0194_transport"/>
</dbReference>
<proteinExistence type="predicted"/>
<protein>
    <submittedName>
        <fullName evidence="6">Hemolysin D</fullName>
    </submittedName>
</protein>
<keyword evidence="2 3" id="KW-0175">Coiled coil</keyword>
<dbReference type="Pfam" id="PF25954">
    <property type="entry name" value="Beta-barrel_RND_2"/>
    <property type="match status" value="1"/>
</dbReference>
<evidence type="ECO:0000259" key="5">
    <source>
        <dbReference type="Pfam" id="PF25954"/>
    </source>
</evidence>
<dbReference type="Gene3D" id="1.10.287.470">
    <property type="entry name" value="Helix hairpin bin"/>
    <property type="match status" value="1"/>
</dbReference>
<comment type="subcellular location">
    <subcellularLocation>
        <location evidence="1">Cell envelope</location>
    </subcellularLocation>
</comment>
<dbReference type="AlphaFoldDB" id="A0A2S8FKU2"/>
<dbReference type="Gene3D" id="2.40.50.100">
    <property type="match status" value="1"/>
</dbReference>
<feature type="transmembrane region" description="Helical" evidence="4">
    <location>
        <begin position="31"/>
        <end position="50"/>
    </location>
</feature>
<dbReference type="Gene3D" id="2.40.420.20">
    <property type="match status" value="1"/>
</dbReference>
<evidence type="ECO:0000313" key="6">
    <source>
        <dbReference type="EMBL" id="PQO32792.1"/>
    </source>
</evidence>
<feature type="domain" description="CusB-like beta-barrel" evidence="5">
    <location>
        <begin position="351"/>
        <end position="421"/>
    </location>
</feature>
<comment type="caution">
    <text evidence="6">The sequence shown here is derived from an EMBL/GenBank/DDBJ whole genome shotgun (WGS) entry which is preliminary data.</text>
</comment>
<evidence type="ECO:0000256" key="1">
    <source>
        <dbReference type="ARBA" id="ARBA00004196"/>
    </source>
</evidence>
<accession>A0A2S8FKU2</accession>
<name>A0A2S8FKU2_9BACT</name>
<keyword evidence="4" id="KW-0812">Transmembrane</keyword>
<dbReference type="OrthoDB" id="234983at2"/>
<dbReference type="Proteomes" id="UP000238322">
    <property type="component" value="Unassembled WGS sequence"/>
</dbReference>
<gene>
    <name evidence="6" type="ORF">C5Y83_21640</name>
</gene>
<dbReference type="PANTHER" id="PTHR32347:SF23">
    <property type="entry name" value="BLL5650 PROTEIN"/>
    <property type="match status" value="1"/>
</dbReference>
<reference evidence="6 7" key="1">
    <citation type="submission" date="2018-02" db="EMBL/GenBank/DDBJ databases">
        <title>Comparative genomes isolates from brazilian mangrove.</title>
        <authorList>
            <person name="Araujo J.E."/>
            <person name="Taketani R.G."/>
            <person name="Silva M.C.P."/>
            <person name="Loureco M.V."/>
            <person name="Andreote F.D."/>
        </authorList>
    </citation>
    <scope>NUCLEOTIDE SEQUENCE [LARGE SCALE GENOMIC DNA]</scope>
    <source>
        <strain evidence="6 7">Hex-1 MGV</strain>
    </source>
</reference>
<dbReference type="InterPro" id="IPR058792">
    <property type="entry name" value="Beta-barrel_RND_2"/>
</dbReference>
<keyword evidence="4" id="KW-1133">Transmembrane helix</keyword>
<feature type="coiled-coil region" evidence="3">
    <location>
        <begin position="190"/>
        <end position="298"/>
    </location>
</feature>
<dbReference type="RefSeq" id="WP_105331804.1">
    <property type="nucleotide sequence ID" value="NZ_PUHY01000012.1"/>
</dbReference>
<evidence type="ECO:0000256" key="3">
    <source>
        <dbReference type="SAM" id="Coils"/>
    </source>
</evidence>
<evidence type="ECO:0000256" key="4">
    <source>
        <dbReference type="SAM" id="Phobius"/>
    </source>
</evidence>
<evidence type="ECO:0000313" key="7">
    <source>
        <dbReference type="Proteomes" id="UP000238322"/>
    </source>
</evidence>
<keyword evidence="4" id="KW-0472">Membrane</keyword>
<dbReference type="SUPFAM" id="SSF111369">
    <property type="entry name" value="HlyD-like secretion proteins"/>
    <property type="match status" value="1"/>
</dbReference>
<sequence>MADVDLQQLAIDRTPTTDRVAAPRRNLGTRVVVPGLLAAALVAVVVWGAWDWVFPPRPVKVIPVFASRSTMRTAGTPLFQAAGWVEPRPTPIRIAALAPGVIEELLVVEDQPVKKGDPVAKLVREDAQLVYERALADEKLRQAEVEQAQARLQGANVRLKQPVHLEAALAEAEAQLSRTNTLLQNLPFEVRRAEAKQQFAQQNYDRQQAAKAAVSELTIEQALSDLETAKATVEELKLRRTTLESEQAAWSLRRDALKTQLKLLVDEIESQQSAEAMLHSAEAKLKQAEVVVAEAKLRLDRMVVRAPVDGRIYQLLSPPGAHLGMMPSSRSEADSSTVVSMYRPESLQVRVDVRFEDIPKVSLDQEVQINNPALPEPIVGKVLFVSSEADIQKNTLQVKVAMPDPPRTFKPEMLVDVTFLSPKPAKGAETPSSEMRIYVPSELVQHTEDKTFVWIADRYAGSAHQRTVTLGAESDSGLVEVTQGLNLADRLIASSINELSEATRIQVVGEDDRFAQQIGQTARGEK</sequence>
<dbReference type="EMBL" id="PUHY01000012">
    <property type="protein sequence ID" value="PQO32792.1"/>
    <property type="molecule type" value="Genomic_DNA"/>
</dbReference>
<dbReference type="GO" id="GO:0030313">
    <property type="term" value="C:cell envelope"/>
    <property type="evidence" value="ECO:0007669"/>
    <property type="project" value="UniProtKB-SubCell"/>
</dbReference>